<protein>
    <submittedName>
        <fullName evidence="1">Uncharacterized protein</fullName>
    </submittedName>
</protein>
<name>A0A561QGQ8_9HYPH</name>
<accession>A0A561QGQ8</accession>
<keyword evidence="2" id="KW-1185">Reference proteome</keyword>
<dbReference type="Proteomes" id="UP000320653">
    <property type="component" value="Unassembled WGS sequence"/>
</dbReference>
<dbReference type="AlphaFoldDB" id="A0A561QGQ8"/>
<comment type="caution">
    <text evidence="1">The sequence shown here is derived from an EMBL/GenBank/DDBJ whole genome shotgun (WGS) entry which is preliminary data.</text>
</comment>
<evidence type="ECO:0000313" key="1">
    <source>
        <dbReference type="EMBL" id="TWF49481.1"/>
    </source>
</evidence>
<reference evidence="1 2" key="1">
    <citation type="submission" date="2019-06" db="EMBL/GenBank/DDBJ databases">
        <title>Sorghum-associated microbial communities from plants grown in Nebraska, USA.</title>
        <authorList>
            <person name="Schachtman D."/>
        </authorList>
    </citation>
    <scope>NUCLEOTIDE SEQUENCE [LARGE SCALE GENOMIC DNA]</scope>
    <source>
        <strain evidence="1 2">1225</strain>
    </source>
</reference>
<proteinExistence type="predicted"/>
<dbReference type="EMBL" id="VIWP01000008">
    <property type="protein sequence ID" value="TWF49481.1"/>
    <property type="molecule type" value="Genomic_DNA"/>
</dbReference>
<evidence type="ECO:0000313" key="2">
    <source>
        <dbReference type="Proteomes" id="UP000320653"/>
    </source>
</evidence>
<sequence>MMGERVIWTSLRARNQFDHLLDEAKDKGPQDIRDVRGTFTLIFKPEAASTSVTEFLAKGLPES</sequence>
<organism evidence="1 2">
    <name type="scientific">Neorhizobium alkalisoli</name>
    <dbReference type="NCBI Taxonomy" id="528178"/>
    <lineage>
        <taxon>Bacteria</taxon>
        <taxon>Pseudomonadati</taxon>
        <taxon>Pseudomonadota</taxon>
        <taxon>Alphaproteobacteria</taxon>
        <taxon>Hyphomicrobiales</taxon>
        <taxon>Rhizobiaceae</taxon>
        <taxon>Rhizobium/Agrobacterium group</taxon>
        <taxon>Neorhizobium</taxon>
    </lineage>
</organism>
<gene>
    <name evidence="1" type="ORF">FHW37_108151</name>
</gene>